<comment type="caution">
    <text evidence="15">The sequence shown here is derived from an EMBL/GenBank/DDBJ whole genome shotgun (WGS) entry which is preliminary data.</text>
</comment>
<keyword evidence="7" id="KW-1133">Transmembrane helix</keyword>
<keyword evidence="4 12" id="KW-0349">Heme</keyword>
<dbReference type="PROSITE" id="PS00086">
    <property type="entry name" value="CYTOCHROME_P450"/>
    <property type="match status" value="1"/>
</dbReference>
<evidence type="ECO:0000256" key="1">
    <source>
        <dbReference type="ARBA" id="ARBA00001971"/>
    </source>
</evidence>
<keyword evidence="6 12" id="KW-0479">Metal-binding</keyword>
<dbReference type="GO" id="GO:0005506">
    <property type="term" value="F:iron ion binding"/>
    <property type="evidence" value="ECO:0007669"/>
    <property type="project" value="InterPro"/>
</dbReference>
<dbReference type="EMBL" id="CAMGYJ010000006">
    <property type="protein sequence ID" value="CAI0435325.1"/>
    <property type="molecule type" value="Genomic_DNA"/>
</dbReference>
<dbReference type="PANTHER" id="PTHR47955:SF22">
    <property type="entry name" value="CYTOCHROME P450 83B1-LIKE"/>
    <property type="match status" value="1"/>
</dbReference>
<evidence type="ECO:0000313" key="16">
    <source>
        <dbReference type="Proteomes" id="UP001154282"/>
    </source>
</evidence>
<proteinExistence type="inferred from homology"/>
<evidence type="ECO:0000256" key="6">
    <source>
        <dbReference type="ARBA" id="ARBA00022723"/>
    </source>
</evidence>
<dbReference type="PRINTS" id="PR00463">
    <property type="entry name" value="EP450I"/>
</dbReference>
<name>A0AAV0LMC8_9ROSI</name>
<dbReference type="InterPro" id="IPR017972">
    <property type="entry name" value="Cyt_P450_CS"/>
</dbReference>
<comment type="cofactor">
    <cofactor evidence="1 12">
        <name>heme</name>
        <dbReference type="ChEBI" id="CHEBI:30413"/>
    </cofactor>
</comment>
<comment type="subcellular location">
    <subcellularLocation>
        <location evidence="2">Membrane</location>
        <topology evidence="2">Single-pass membrane protein</topology>
    </subcellularLocation>
</comment>
<reference evidence="15" key="1">
    <citation type="submission" date="2022-08" db="EMBL/GenBank/DDBJ databases">
        <authorList>
            <person name="Gutierrez-Valencia J."/>
        </authorList>
    </citation>
    <scope>NUCLEOTIDE SEQUENCE</scope>
</reference>
<evidence type="ECO:0000256" key="2">
    <source>
        <dbReference type="ARBA" id="ARBA00004167"/>
    </source>
</evidence>
<evidence type="ECO:0000256" key="10">
    <source>
        <dbReference type="ARBA" id="ARBA00023033"/>
    </source>
</evidence>
<keyword evidence="10 13" id="KW-0503">Monooxygenase</keyword>
<protein>
    <recommendedName>
        <fullName evidence="17">Cytochrome P450</fullName>
    </recommendedName>
</protein>
<dbReference type="Pfam" id="PF00067">
    <property type="entry name" value="p450"/>
    <property type="match status" value="1"/>
</dbReference>
<dbReference type="PANTHER" id="PTHR47955">
    <property type="entry name" value="CYTOCHROME P450 FAMILY 71 PROTEIN"/>
    <property type="match status" value="1"/>
</dbReference>
<feature type="binding site" description="axial binding residue" evidence="12">
    <location>
        <position position="450"/>
    </location>
    <ligand>
        <name>heme</name>
        <dbReference type="ChEBI" id="CHEBI:30413"/>
    </ligand>
    <ligandPart>
        <name>Fe</name>
        <dbReference type="ChEBI" id="CHEBI:18248"/>
    </ligandPart>
</feature>
<dbReference type="CDD" id="cd11072">
    <property type="entry name" value="CYP71-like"/>
    <property type="match status" value="1"/>
</dbReference>
<evidence type="ECO:0000256" key="7">
    <source>
        <dbReference type="ARBA" id="ARBA00022989"/>
    </source>
</evidence>
<keyword evidence="16" id="KW-1185">Reference proteome</keyword>
<keyword evidence="8 13" id="KW-0560">Oxidoreductase</keyword>
<gene>
    <name evidence="15" type="ORF">LITE_LOCUS24662</name>
</gene>
<evidence type="ECO:0000256" key="13">
    <source>
        <dbReference type="RuleBase" id="RU000461"/>
    </source>
</evidence>
<feature type="chain" id="PRO_5043617339" description="Cytochrome P450" evidence="14">
    <location>
        <begin position="19"/>
        <end position="508"/>
    </location>
</feature>
<dbReference type="FunFam" id="1.10.630.10:FF:000011">
    <property type="entry name" value="Cytochrome P450 83B1"/>
    <property type="match status" value="1"/>
</dbReference>
<dbReference type="GO" id="GO:0004497">
    <property type="term" value="F:monooxygenase activity"/>
    <property type="evidence" value="ECO:0007669"/>
    <property type="project" value="UniProtKB-KW"/>
</dbReference>
<keyword evidence="9 12" id="KW-0408">Iron</keyword>
<evidence type="ECO:0000256" key="5">
    <source>
        <dbReference type="ARBA" id="ARBA00022692"/>
    </source>
</evidence>
<keyword evidence="11" id="KW-0472">Membrane</keyword>
<comment type="similarity">
    <text evidence="3 13">Belongs to the cytochrome P450 family.</text>
</comment>
<keyword evidence="14" id="KW-0732">Signal</keyword>
<dbReference type="Proteomes" id="UP001154282">
    <property type="component" value="Unassembled WGS sequence"/>
</dbReference>
<dbReference type="PRINTS" id="PR00385">
    <property type="entry name" value="P450"/>
</dbReference>
<dbReference type="InterPro" id="IPR001128">
    <property type="entry name" value="Cyt_P450"/>
</dbReference>
<organism evidence="15 16">
    <name type="scientific">Linum tenue</name>
    <dbReference type="NCBI Taxonomy" id="586396"/>
    <lineage>
        <taxon>Eukaryota</taxon>
        <taxon>Viridiplantae</taxon>
        <taxon>Streptophyta</taxon>
        <taxon>Embryophyta</taxon>
        <taxon>Tracheophyta</taxon>
        <taxon>Spermatophyta</taxon>
        <taxon>Magnoliopsida</taxon>
        <taxon>eudicotyledons</taxon>
        <taxon>Gunneridae</taxon>
        <taxon>Pentapetalae</taxon>
        <taxon>rosids</taxon>
        <taxon>fabids</taxon>
        <taxon>Malpighiales</taxon>
        <taxon>Linaceae</taxon>
        <taxon>Linum</taxon>
    </lineage>
</organism>
<dbReference type="InterPro" id="IPR002401">
    <property type="entry name" value="Cyt_P450_E_grp-I"/>
</dbReference>
<dbReference type="AlphaFoldDB" id="A0AAV0LMC8"/>
<evidence type="ECO:0000256" key="8">
    <source>
        <dbReference type="ARBA" id="ARBA00023002"/>
    </source>
</evidence>
<dbReference type="GO" id="GO:0016705">
    <property type="term" value="F:oxidoreductase activity, acting on paired donors, with incorporation or reduction of molecular oxygen"/>
    <property type="evidence" value="ECO:0007669"/>
    <property type="project" value="InterPro"/>
</dbReference>
<sequence>MFPLLYLLLALPIILTLLFRPRNHKKANTTSSRYCLPPGPPCLPFIGNLLQIDGSIPHISLRQLSRVYGPLMSLRLGRVRVLVASSARMAEEVLKTHDLALCTRPPRAGQQKLSYNGIDLAFSPFGVYWRAMRKTCIVHLFNSNRVQSLAPIRAQEVRKVMEKVSKSSFESKPFNLSDAMISLAGTIVCRMAFHKGSYEEVGEEGSRVQGLINETQAMFTSFFFSNHFPLLGFVDSLTGLNRRLDKTFQELDRFCQETVDEYLNPNRVKHEHDDVLDVLVRTMNDGSSRFRLTVDHVKAIVMQNLFIAGTDTAAAALVWTMTYLMKNPTAMEKAQEEVRQVVGRDKGFVDEQDVKQLPYLKAVVKETMRLQPPAPLLIRESNEDCILGGYTIPPKTVVHVNVYAIGRDREIWGDDSEEFRPERFMEKSVDDNKKGLDFDMVPFGGGRRMCPGMHMGLAIVHLTLANLLYGFDWGMPVGMERQDLDMEVILGLTMHKKNALCLMARKYV</sequence>
<dbReference type="InterPro" id="IPR036396">
    <property type="entry name" value="Cyt_P450_sf"/>
</dbReference>
<dbReference type="GO" id="GO:0020037">
    <property type="term" value="F:heme binding"/>
    <property type="evidence" value="ECO:0007669"/>
    <property type="project" value="InterPro"/>
</dbReference>
<evidence type="ECO:0000256" key="11">
    <source>
        <dbReference type="ARBA" id="ARBA00023136"/>
    </source>
</evidence>
<evidence type="ECO:0000256" key="9">
    <source>
        <dbReference type="ARBA" id="ARBA00023004"/>
    </source>
</evidence>
<feature type="signal peptide" evidence="14">
    <location>
        <begin position="1"/>
        <end position="18"/>
    </location>
</feature>
<evidence type="ECO:0000256" key="14">
    <source>
        <dbReference type="SAM" id="SignalP"/>
    </source>
</evidence>
<dbReference type="GO" id="GO:0016020">
    <property type="term" value="C:membrane"/>
    <property type="evidence" value="ECO:0007669"/>
    <property type="project" value="UniProtKB-SubCell"/>
</dbReference>
<dbReference type="SUPFAM" id="SSF48264">
    <property type="entry name" value="Cytochrome P450"/>
    <property type="match status" value="1"/>
</dbReference>
<evidence type="ECO:0000256" key="4">
    <source>
        <dbReference type="ARBA" id="ARBA00022617"/>
    </source>
</evidence>
<keyword evidence="5" id="KW-0812">Transmembrane</keyword>
<accession>A0AAV0LMC8</accession>
<dbReference type="Gene3D" id="1.10.630.10">
    <property type="entry name" value="Cytochrome P450"/>
    <property type="match status" value="1"/>
</dbReference>
<evidence type="ECO:0008006" key="17">
    <source>
        <dbReference type="Google" id="ProtNLM"/>
    </source>
</evidence>
<evidence type="ECO:0000256" key="3">
    <source>
        <dbReference type="ARBA" id="ARBA00010617"/>
    </source>
</evidence>
<evidence type="ECO:0000313" key="15">
    <source>
        <dbReference type="EMBL" id="CAI0435325.1"/>
    </source>
</evidence>
<evidence type="ECO:0000256" key="12">
    <source>
        <dbReference type="PIRSR" id="PIRSR602401-1"/>
    </source>
</evidence>